<feature type="binding site" evidence="7">
    <location>
        <position position="110"/>
    </location>
    <ligand>
        <name>Zn(2+)</name>
        <dbReference type="ChEBI" id="CHEBI:29105"/>
        <label>1</label>
    </ligand>
</feature>
<dbReference type="EMBL" id="JACHXZ010000002">
    <property type="protein sequence ID" value="MBB3168613.1"/>
    <property type="molecule type" value="Genomic_DNA"/>
</dbReference>
<evidence type="ECO:0000256" key="5">
    <source>
        <dbReference type="ARBA" id="ARBA00022801"/>
    </source>
</evidence>
<evidence type="ECO:0000259" key="8">
    <source>
        <dbReference type="SMART" id="SM00849"/>
    </source>
</evidence>
<feature type="binding site" evidence="7">
    <location>
        <position position="58"/>
    </location>
    <ligand>
        <name>Zn(2+)</name>
        <dbReference type="ChEBI" id="CHEBI:29105"/>
        <label>2</label>
    </ligand>
</feature>
<dbReference type="AlphaFoldDB" id="A0A839ULR0"/>
<dbReference type="SMART" id="SM00849">
    <property type="entry name" value="Lactamase_B"/>
    <property type="match status" value="1"/>
</dbReference>
<comment type="cofactor">
    <cofactor evidence="7">
        <name>Zn(2+)</name>
        <dbReference type="ChEBI" id="CHEBI:29105"/>
    </cofactor>
    <text evidence="7">Binds 2 Zn(2+) ions per subunit.</text>
</comment>
<comment type="similarity">
    <text evidence="3 7">Belongs to the metallo-beta-lactamase superfamily. Glyoxalase II family.</text>
</comment>
<dbReference type="PIRSF" id="PIRSF005457">
    <property type="entry name" value="Glx"/>
    <property type="match status" value="1"/>
</dbReference>
<evidence type="ECO:0000256" key="4">
    <source>
        <dbReference type="ARBA" id="ARBA00022723"/>
    </source>
</evidence>
<dbReference type="GO" id="GO:0019243">
    <property type="term" value="P:methylglyoxal catabolic process to D-lactate via S-lactoyl-glutathione"/>
    <property type="evidence" value="ECO:0007669"/>
    <property type="project" value="UniProtKB-UniRule"/>
</dbReference>
<feature type="binding site" evidence="7">
    <location>
        <position position="57"/>
    </location>
    <ligand>
        <name>Zn(2+)</name>
        <dbReference type="ChEBI" id="CHEBI:29105"/>
        <label>2</label>
    </ligand>
</feature>
<feature type="domain" description="Metallo-beta-lactamase" evidence="8">
    <location>
        <begin position="12"/>
        <end position="171"/>
    </location>
</feature>
<keyword evidence="5 7" id="KW-0378">Hydrolase</keyword>
<evidence type="ECO:0000313" key="9">
    <source>
        <dbReference type="EMBL" id="MBB3168613.1"/>
    </source>
</evidence>
<dbReference type="NCBIfam" id="TIGR03413">
    <property type="entry name" value="GSH_gloB"/>
    <property type="match status" value="1"/>
</dbReference>
<keyword evidence="6 7" id="KW-0862">Zinc</keyword>
<dbReference type="Proteomes" id="UP000559987">
    <property type="component" value="Unassembled WGS sequence"/>
</dbReference>
<feature type="binding site" evidence="7">
    <location>
        <position position="133"/>
    </location>
    <ligand>
        <name>Zn(2+)</name>
        <dbReference type="ChEBI" id="CHEBI:29105"/>
        <label>2</label>
    </ligand>
</feature>
<dbReference type="EC" id="3.1.2.6" evidence="7"/>
<dbReference type="InterPro" id="IPR035680">
    <property type="entry name" value="Clx_II_MBL"/>
</dbReference>
<dbReference type="InterPro" id="IPR036866">
    <property type="entry name" value="RibonucZ/Hydroxyglut_hydro"/>
</dbReference>
<dbReference type="CDD" id="cd07723">
    <property type="entry name" value="hydroxyacylglutathione_hydrolase_MBL-fold"/>
    <property type="match status" value="1"/>
</dbReference>
<proteinExistence type="inferred from homology"/>
<evidence type="ECO:0000256" key="7">
    <source>
        <dbReference type="HAMAP-Rule" id="MF_01374"/>
    </source>
</evidence>
<dbReference type="Pfam" id="PF16123">
    <property type="entry name" value="HAGH_C"/>
    <property type="match status" value="1"/>
</dbReference>
<evidence type="ECO:0000256" key="6">
    <source>
        <dbReference type="ARBA" id="ARBA00022833"/>
    </source>
</evidence>
<comment type="subunit">
    <text evidence="7">Monomer.</text>
</comment>
<evidence type="ECO:0000256" key="1">
    <source>
        <dbReference type="ARBA" id="ARBA00001623"/>
    </source>
</evidence>
<evidence type="ECO:0000256" key="3">
    <source>
        <dbReference type="ARBA" id="ARBA00006759"/>
    </source>
</evidence>
<organism evidence="9 10">
    <name type="scientific">Simiduia aestuariiviva</name>
    <dbReference type="NCBI Taxonomy" id="1510459"/>
    <lineage>
        <taxon>Bacteria</taxon>
        <taxon>Pseudomonadati</taxon>
        <taxon>Pseudomonadota</taxon>
        <taxon>Gammaproteobacteria</taxon>
        <taxon>Cellvibrionales</taxon>
        <taxon>Cellvibrionaceae</taxon>
        <taxon>Simiduia</taxon>
    </lineage>
</organism>
<evidence type="ECO:0000256" key="2">
    <source>
        <dbReference type="ARBA" id="ARBA00004963"/>
    </source>
</evidence>
<dbReference type="InterPro" id="IPR001279">
    <property type="entry name" value="Metallo-B-lactamas"/>
</dbReference>
<comment type="function">
    <text evidence="7">Thiolesterase that catalyzes the hydrolysis of S-D-lactoyl-glutathione to form glutathione and D-lactic acid.</text>
</comment>
<reference evidence="9 10" key="1">
    <citation type="submission" date="2020-08" db="EMBL/GenBank/DDBJ databases">
        <title>Genomic Encyclopedia of Type Strains, Phase III (KMG-III): the genomes of soil and plant-associated and newly described type strains.</title>
        <authorList>
            <person name="Whitman W."/>
        </authorList>
    </citation>
    <scope>NUCLEOTIDE SEQUENCE [LARGE SCALE GENOMIC DNA]</scope>
    <source>
        <strain evidence="9 10">CECT 8571</strain>
    </source>
</reference>
<dbReference type="InterPro" id="IPR017782">
    <property type="entry name" value="Hydroxyacylglutathione_Hdrlase"/>
</dbReference>
<dbReference type="UniPathway" id="UPA00619">
    <property type="reaction ID" value="UER00676"/>
</dbReference>
<dbReference type="Gene3D" id="3.60.15.10">
    <property type="entry name" value="Ribonuclease Z/Hydroxyacylglutathione hydrolase-like"/>
    <property type="match status" value="1"/>
</dbReference>
<dbReference type="SUPFAM" id="SSF56281">
    <property type="entry name" value="Metallo-hydrolase/oxidoreductase"/>
    <property type="match status" value="1"/>
</dbReference>
<dbReference type="RefSeq" id="WP_183910082.1">
    <property type="nucleotide sequence ID" value="NZ_JACHXZ010000002.1"/>
</dbReference>
<dbReference type="PANTHER" id="PTHR43705:SF1">
    <property type="entry name" value="HYDROXYACYLGLUTATHIONE HYDROLASE GLOB"/>
    <property type="match status" value="1"/>
</dbReference>
<keyword evidence="4 7" id="KW-0479">Metal-binding</keyword>
<dbReference type="InterPro" id="IPR032282">
    <property type="entry name" value="HAGH_C"/>
</dbReference>
<feature type="binding site" evidence="7">
    <location>
        <position position="171"/>
    </location>
    <ligand>
        <name>Zn(2+)</name>
        <dbReference type="ChEBI" id="CHEBI:29105"/>
        <label>2</label>
    </ligand>
</feature>
<feature type="binding site" evidence="7">
    <location>
        <position position="133"/>
    </location>
    <ligand>
        <name>Zn(2+)</name>
        <dbReference type="ChEBI" id="CHEBI:29105"/>
        <label>1</label>
    </ligand>
</feature>
<comment type="caution">
    <text evidence="9">The sequence shown here is derived from an EMBL/GenBank/DDBJ whole genome shotgun (WGS) entry which is preliminary data.</text>
</comment>
<dbReference type="PANTHER" id="PTHR43705">
    <property type="entry name" value="HYDROXYACYLGLUTATHIONE HYDROLASE"/>
    <property type="match status" value="1"/>
</dbReference>
<accession>A0A839ULR0</accession>
<name>A0A839ULR0_9GAMM</name>
<keyword evidence="10" id="KW-1185">Reference proteome</keyword>
<gene>
    <name evidence="7" type="primary">gloB</name>
    <name evidence="9" type="ORF">FHS30_001797</name>
</gene>
<dbReference type="GO" id="GO:0046872">
    <property type="term" value="F:metal ion binding"/>
    <property type="evidence" value="ECO:0007669"/>
    <property type="project" value="UniProtKB-KW"/>
</dbReference>
<evidence type="ECO:0000313" key="10">
    <source>
        <dbReference type="Proteomes" id="UP000559987"/>
    </source>
</evidence>
<dbReference type="InterPro" id="IPR050110">
    <property type="entry name" value="Glyoxalase_II_hydrolase"/>
</dbReference>
<dbReference type="Pfam" id="PF00753">
    <property type="entry name" value="Lactamase_B"/>
    <property type="match status" value="1"/>
</dbReference>
<sequence>MLDLTPIPAFTDNYIWALSDGRHCWVVDPGDAEPVEQWLAARGLPLTGILITHHHADHIGGVDALQRNRANLPIYGPQTPKIPQVTQVVSPAAPVSIGPWQLEVLNVPAHTLDHIAYFLPADTEQPGALFCGDTLFAAGCGRLFEGTADQLHQALAQFKALPPATLICCAHEYTLANLAFAKAVEPENPNIDIRITQEQCKRAAGLPTLPSTLALELDTNPFLRTQSPDVIANVSAHSNQSLDEPIATMGALRRWKDNF</sequence>
<protein>
    <recommendedName>
        <fullName evidence="7">Hydroxyacylglutathione hydrolase</fullName>
        <ecNumber evidence="7">3.1.2.6</ecNumber>
    </recommendedName>
    <alternativeName>
        <fullName evidence="7">Glyoxalase II</fullName>
        <shortName evidence="7">Glx II</shortName>
    </alternativeName>
</protein>
<feature type="binding site" evidence="7">
    <location>
        <position position="53"/>
    </location>
    <ligand>
        <name>Zn(2+)</name>
        <dbReference type="ChEBI" id="CHEBI:29105"/>
        <label>1</label>
    </ligand>
</feature>
<feature type="binding site" evidence="7">
    <location>
        <position position="55"/>
    </location>
    <ligand>
        <name>Zn(2+)</name>
        <dbReference type="ChEBI" id="CHEBI:29105"/>
        <label>1</label>
    </ligand>
</feature>
<comment type="catalytic activity">
    <reaction evidence="1 7">
        <text>an S-(2-hydroxyacyl)glutathione + H2O = a 2-hydroxy carboxylate + glutathione + H(+)</text>
        <dbReference type="Rhea" id="RHEA:21864"/>
        <dbReference type="ChEBI" id="CHEBI:15377"/>
        <dbReference type="ChEBI" id="CHEBI:15378"/>
        <dbReference type="ChEBI" id="CHEBI:57925"/>
        <dbReference type="ChEBI" id="CHEBI:58896"/>
        <dbReference type="ChEBI" id="CHEBI:71261"/>
        <dbReference type="EC" id="3.1.2.6"/>
    </reaction>
</comment>
<dbReference type="HAMAP" id="MF_01374">
    <property type="entry name" value="Glyoxalase_2"/>
    <property type="match status" value="1"/>
</dbReference>
<dbReference type="GO" id="GO:0004416">
    <property type="term" value="F:hydroxyacylglutathione hydrolase activity"/>
    <property type="evidence" value="ECO:0007669"/>
    <property type="project" value="UniProtKB-UniRule"/>
</dbReference>
<comment type="pathway">
    <text evidence="2 7">Secondary metabolite metabolism; methylglyoxal degradation; (R)-lactate from methylglyoxal: step 2/2.</text>
</comment>